<comment type="caution">
    <text evidence="2">The sequence shown here is derived from an EMBL/GenBank/DDBJ whole genome shotgun (WGS) entry which is preliminary data.</text>
</comment>
<feature type="transmembrane region" description="Helical" evidence="1">
    <location>
        <begin position="90"/>
        <end position="114"/>
    </location>
</feature>
<feature type="transmembrane region" description="Helical" evidence="1">
    <location>
        <begin position="160"/>
        <end position="177"/>
    </location>
</feature>
<gene>
    <name evidence="2" type="ORF">F4559_004452</name>
</gene>
<keyword evidence="1" id="KW-0812">Transmembrane</keyword>
<dbReference type="Proteomes" id="UP000542674">
    <property type="component" value="Unassembled WGS sequence"/>
</dbReference>
<protein>
    <submittedName>
        <fullName evidence="2">ABC-2 type transport system permease protein</fullName>
    </submittedName>
</protein>
<dbReference type="EMBL" id="JACHJS010000001">
    <property type="protein sequence ID" value="MBB4967093.1"/>
    <property type="molecule type" value="Genomic_DNA"/>
</dbReference>
<keyword evidence="3" id="KW-1185">Reference proteome</keyword>
<evidence type="ECO:0000313" key="2">
    <source>
        <dbReference type="EMBL" id="MBB4967093.1"/>
    </source>
</evidence>
<proteinExistence type="predicted"/>
<feature type="transmembrane region" description="Helical" evidence="1">
    <location>
        <begin position="45"/>
        <end position="70"/>
    </location>
</feature>
<feature type="transmembrane region" description="Helical" evidence="1">
    <location>
        <begin position="20"/>
        <end position="39"/>
    </location>
</feature>
<dbReference type="AlphaFoldDB" id="A0A7W7T5R6"/>
<name>A0A7W7T5R6_9PSEU</name>
<reference evidence="2 3" key="1">
    <citation type="submission" date="2020-08" db="EMBL/GenBank/DDBJ databases">
        <title>Sequencing the genomes of 1000 actinobacteria strains.</title>
        <authorList>
            <person name="Klenk H.-P."/>
        </authorList>
    </citation>
    <scope>NUCLEOTIDE SEQUENCE [LARGE SCALE GENOMIC DNA]</scope>
    <source>
        <strain evidence="2 3">DSM 45084</strain>
    </source>
</reference>
<organism evidence="2 3">
    <name type="scientific">Saccharothrix violaceirubra</name>
    <dbReference type="NCBI Taxonomy" id="413306"/>
    <lineage>
        <taxon>Bacteria</taxon>
        <taxon>Bacillati</taxon>
        <taxon>Actinomycetota</taxon>
        <taxon>Actinomycetes</taxon>
        <taxon>Pseudonocardiales</taxon>
        <taxon>Pseudonocardiaceae</taxon>
        <taxon>Saccharothrix</taxon>
    </lineage>
</organism>
<evidence type="ECO:0000313" key="3">
    <source>
        <dbReference type="Proteomes" id="UP000542674"/>
    </source>
</evidence>
<accession>A0A7W7T5R6</accession>
<keyword evidence="1" id="KW-1133">Transmembrane helix</keyword>
<feature type="transmembrane region" description="Helical" evidence="1">
    <location>
        <begin position="206"/>
        <end position="227"/>
    </location>
</feature>
<dbReference type="RefSeq" id="WP_184671514.1">
    <property type="nucleotide sequence ID" value="NZ_BAABAI010000037.1"/>
</dbReference>
<sequence>MIAELGRVELKLLLRNRTAALTALAMPAAMGVFFAMSMGGDASSWVMVAAFQLAFTLGLGVYVSTATALVARRQDLYLKRLRTVAADRTVLAGIVGPTVVLGCVQAVVLLGVSFALGAPMPANPHFLLIALVLGAAMSAAAGVATSGVTATPELAQTTTLPFFAALLAGVIWAGAAPDDQRALLLPGSGLFEAARAAWAGPTDRTAMSVLVMAVWTAAAMVAAHRYFRWDRRD</sequence>
<keyword evidence="1" id="KW-0472">Membrane</keyword>
<feature type="transmembrane region" description="Helical" evidence="1">
    <location>
        <begin position="126"/>
        <end position="148"/>
    </location>
</feature>
<evidence type="ECO:0000256" key="1">
    <source>
        <dbReference type="SAM" id="Phobius"/>
    </source>
</evidence>